<dbReference type="InterPro" id="IPR039246">
    <property type="entry name" value="Flagellar_FlgA"/>
</dbReference>
<keyword evidence="9" id="KW-0969">Cilium</keyword>
<dbReference type="PANTHER" id="PTHR36307">
    <property type="entry name" value="FLAGELLA BASAL BODY P-RING FORMATION PROTEIN FLGA"/>
    <property type="match status" value="1"/>
</dbReference>
<dbReference type="Pfam" id="PF13144">
    <property type="entry name" value="ChapFlgA"/>
    <property type="match status" value="1"/>
</dbReference>
<evidence type="ECO:0000256" key="1">
    <source>
        <dbReference type="ARBA" id="ARBA00004418"/>
    </source>
</evidence>
<evidence type="ECO:0000256" key="5">
    <source>
        <dbReference type="ARBA" id="ARBA00022764"/>
    </source>
</evidence>
<dbReference type="InterPro" id="IPR013974">
    <property type="entry name" value="SAF"/>
</dbReference>
<name>C6C359_MUSP7</name>
<accession>C6C359</accession>
<dbReference type="SMART" id="SM00858">
    <property type="entry name" value="SAF"/>
    <property type="match status" value="1"/>
</dbReference>
<evidence type="ECO:0000313" key="10">
    <source>
        <dbReference type="Proteomes" id="UP000002734"/>
    </source>
</evidence>
<keyword evidence="5 7" id="KW-0574">Periplasm</keyword>
<dbReference type="GO" id="GO:0042597">
    <property type="term" value="C:periplasmic space"/>
    <property type="evidence" value="ECO:0007669"/>
    <property type="project" value="UniProtKB-SubCell"/>
</dbReference>
<dbReference type="Gene3D" id="3.90.1210.10">
    <property type="entry name" value="Antifreeze-like/N-acetylneuraminic acid synthase C-terminal domain"/>
    <property type="match status" value="1"/>
</dbReference>
<proteinExistence type="inferred from homology"/>
<gene>
    <name evidence="9" type="ordered locus">Dd703_1524</name>
</gene>
<dbReference type="STRING" id="579405.Dd703_1524"/>
<dbReference type="Gene3D" id="2.30.30.760">
    <property type="match status" value="1"/>
</dbReference>
<keyword evidence="7" id="KW-1005">Bacterial flagellum biogenesis</keyword>
<dbReference type="HOGENOM" id="CLU_070510_2_0_6"/>
<dbReference type="RefSeq" id="WP_012765141.1">
    <property type="nucleotide sequence ID" value="NC_012880.1"/>
</dbReference>
<dbReference type="eggNOG" id="COG1261">
    <property type="taxonomic scope" value="Bacteria"/>
</dbReference>
<dbReference type="InterPro" id="IPR017585">
    <property type="entry name" value="SAF_FlgA"/>
</dbReference>
<comment type="subcellular location">
    <subcellularLocation>
        <location evidence="1 7">Periplasm</location>
    </subcellularLocation>
</comment>
<feature type="domain" description="SAF" evidence="8">
    <location>
        <begin position="110"/>
        <end position="172"/>
    </location>
</feature>
<dbReference type="EMBL" id="CP001654">
    <property type="protein sequence ID" value="ACS85324.1"/>
    <property type="molecule type" value="Genomic_DNA"/>
</dbReference>
<evidence type="ECO:0000256" key="7">
    <source>
        <dbReference type="RuleBase" id="RU362063"/>
    </source>
</evidence>
<evidence type="ECO:0000313" key="9">
    <source>
        <dbReference type="EMBL" id="ACS85324.1"/>
    </source>
</evidence>
<comment type="function">
    <text evidence="6 7">Involved in the assembly process of the P-ring formation. It may associate with FlgF on the rod constituting a structure essential for the P-ring assembly or may act as a modulator protein for the P-ring assembly.</text>
</comment>
<dbReference type="GO" id="GO:0044780">
    <property type="term" value="P:bacterial-type flagellum assembly"/>
    <property type="evidence" value="ECO:0007669"/>
    <property type="project" value="InterPro"/>
</dbReference>
<evidence type="ECO:0000256" key="3">
    <source>
        <dbReference type="ARBA" id="ARBA00014754"/>
    </source>
</evidence>
<feature type="chain" id="PRO_5005125572" description="Flagella basal body P-ring formation protein FlgA" evidence="7">
    <location>
        <begin position="34"/>
        <end position="234"/>
    </location>
</feature>
<dbReference type="KEGG" id="dda:Dd703_1524"/>
<evidence type="ECO:0000256" key="4">
    <source>
        <dbReference type="ARBA" id="ARBA00022729"/>
    </source>
</evidence>
<keyword evidence="9" id="KW-0282">Flagellum</keyword>
<dbReference type="AlphaFoldDB" id="C6C359"/>
<comment type="similarity">
    <text evidence="2 7">Belongs to the FlgA family.</text>
</comment>
<evidence type="ECO:0000256" key="2">
    <source>
        <dbReference type="ARBA" id="ARBA00010474"/>
    </source>
</evidence>
<reference evidence="9" key="1">
    <citation type="submission" date="2009-06" db="EMBL/GenBank/DDBJ databases">
        <title>Complete sequence of Dickeya dadantii Ech703.</title>
        <authorList>
            <consortium name="US DOE Joint Genome Institute"/>
            <person name="Lucas S."/>
            <person name="Copeland A."/>
            <person name="Lapidus A."/>
            <person name="Glavina del Rio T."/>
            <person name="Dalin E."/>
            <person name="Tice H."/>
            <person name="Bruce D."/>
            <person name="Goodwin L."/>
            <person name="Pitluck S."/>
            <person name="Chertkov O."/>
            <person name="Brettin T."/>
            <person name="Detter J.C."/>
            <person name="Han C."/>
            <person name="Larimer F."/>
            <person name="Land M."/>
            <person name="Hauser L."/>
            <person name="Kyrpides N."/>
            <person name="Mikhailova N."/>
            <person name="Balakrishnan V."/>
            <person name="Glasner J."/>
            <person name="Perna N.T."/>
        </authorList>
    </citation>
    <scope>NUCLEOTIDE SEQUENCE [LARGE SCALE GENOMIC DNA]</scope>
    <source>
        <strain evidence="9">Ech703</strain>
    </source>
</reference>
<protein>
    <recommendedName>
        <fullName evidence="3 7">Flagella basal body P-ring formation protein FlgA</fullName>
    </recommendedName>
</protein>
<evidence type="ECO:0000259" key="8">
    <source>
        <dbReference type="SMART" id="SM00858"/>
    </source>
</evidence>
<dbReference type="PANTHER" id="PTHR36307:SF1">
    <property type="entry name" value="FLAGELLA BASAL BODY P-RING FORMATION PROTEIN FLGA"/>
    <property type="match status" value="1"/>
</dbReference>
<organism evidence="9 10">
    <name type="scientific">Musicola paradisiaca (strain Ech703)</name>
    <name type="common">Dickeya paradisiaca</name>
    <name type="synonym">Dickeya dadantii</name>
    <dbReference type="NCBI Taxonomy" id="579405"/>
    <lineage>
        <taxon>Bacteria</taxon>
        <taxon>Pseudomonadati</taxon>
        <taxon>Pseudomonadota</taxon>
        <taxon>Gammaproteobacteria</taxon>
        <taxon>Enterobacterales</taxon>
        <taxon>Pectobacteriaceae</taxon>
        <taxon>Musicola</taxon>
    </lineage>
</organism>
<sequence>MNKIRSKTAASSYLSFCAVAFLLFALAPIPSFASGGENVTAALKAFIQSQITVPSSEISVAVRTPLNRLSPCTTPHFVLPPNKKLWGNINIRVTCDSQRYFLQADVQVIAPYVVAAKTIPTRHQIQADDIAVTRGRIDLLTTAPITTPAEAIGNVTTRMLGAGQAISAKMLRSAWAIKMGEPVQVVVSGTGFSINSEGKALENAAVNDKVRVRMDSGQIISGIAAEKGLVRIIQ</sequence>
<dbReference type="Proteomes" id="UP000002734">
    <property type="component" value="Chromosome"/>
</dbReference>
<feature type="signal peptide" evidence="7">
    <location>
        <begin position="1"/>
        <end position="33"/>
    </location>
</feature>
<keyword evidence="4 7" id="KW-0732">Signal</keyword>
<keyword evidence="10" id="KW-1185">Reference proteome</keyword>
<dbReference type="CDD" id="cd11614">
    <property type="entry name" value="SAF_CpaB_FlgA_like"/>
    <property type="match status" value="1"/>
</dbReference>
<evidence type="ECO:0000256" key="6">
    <source>
        <dbReference type="ARBA" id="ARBA00025643"/>
    </source>
</evidence>
<keyword evidence="9" id="KW-0966">Cell projection</keyword>
<dbReference type="NCBIfam" id="TIGR03170">
    <property type="entry name" value="flgA_cterm"/>
    <property type="match status" value="1"/>
</dbReference>